<proteinExistence type="predicted"/>
<sequence>MTCLRVWIDRADSLAAGDWLSVALDRLKAVAVDLRLDLQIVVVGDETPLPGGPGAIDCPLTLRILEDDRFPVDWVHRSTWVTCAAVESLRSRVTAELDWPNGEGQLWLPLIVTAKGPLYGEAIALGAEPGSTGQFLQPHHLSDRDRQAAYRLGFELMNWLRLAPGLYLMQFGFDRPDKDPNPVYFDRLLPFPAAPAIASIGVQTPDLFECHLRCLLHQPLREVAIL</sequence>
<dbReference type="Proteomes" id="UP001604335">
    <property type="component" value="Unassembled WGS sequence"/>
</dbReference>
<reference evidence="2" key="1">
    <citation type="journal article" date="2024" name="Algal Res.">
        <title>Biochemical, toxicological and genomic investigation of a high-biomass producing Limnothrix strain isolated from Italian shallow drinking water reservoir.</title>
        <authorList>
            <person name="Simonazzi M."/>
            <person name="Shishido T.K."/>
            <person name="Delbaje E."/>
            <person name="Wahlsten M."/>
            <person name="Fewer D.P."/>
            <person name="Sivonen K."/>
            <person name="Pezzolesi L."/>
            <person name="Pistocchi R."/>
        </authorList>
    </citation>
    <scope>NUCLEOTIDE SEQUENCE [LARGE SCALE GENOMIC DNA]</scope>
    <source>
        <strain evidence="2">LRLZ20PSL1</strain>
    </source>
</reference>
<protein>
    <submittedName>
        <fullName evidence="1">Uncharacterized protein</fullName>
    </submittedName>
</protein>
<dbReference type="RefSeq" id="WP_393010899.1">
    <property type="nucleotide sequence ID" value="NZ_JAZAQF010000022.1"/>
</dbReference>
<evidence type="ECO:0000313" key="2">
    <source>
        <dbReference type="Proteomes" id="UP001604335"/>
    </source>
</evidence>
<dbReference type="EMBL" id="JAZAQF010000022">
    <property type="protein sequence ID" value="MFG3816856.1"/>
    <property type="molecule type" value="Genomic_DNA"/>
</dbReference>
<gene>
    <name evidence="1" type="ORF">VPK24_04335</name>
</gene>
<name>A0ABW7CAC0_9CYAN</name>
<accession>A0ABW7CAC0</accession>
<comment type="caution">
    <text evidence="1">The sequence shown here is derived from an EMBL/GenBank/DDBJ whole genome shotgun (WGS) entry which is preliminary data.</text>
</comment>
<keyword evidence="2" id="KW-1185">Reference proteome</keyword>
<evidence type="ECO:0000313" key="1">
    <source>
        <dbReference type="EMBL" id="MFG3816856.1"/>
    </source>
</evidence>
<organism evidence="1 2">
    <name type="scientific">Limnothrix redekei LRLZ20PSL1</name>
    <dbReference type="NCBI Taxonomy" id="3112953"/>
    <lineage>
        <taxon>Bacteria</taxon>
        <taxon>Bacillati</taxon>
        <taxon>Cyanobacteriota</taxon>
        <taxon>Cyanophyceae</taxon>
        <taxon>Pseudanabaenales</taxon>
        <taxon>Pseudanabaenaceae</taxon>
        <taxon>Limnothrix</taxon>
    </lineage>
</organism>